<dbReference type="SUPFAM" id="SSF55331">
    <property type="entry name" value="Tautomerase/MIF"/>
    <property type="match status" value="1"/>
</dbReference>
<reference evidence="4 5" key="1">
    <citation type="submission" date="2018-10" db="EMBL/GenBank/DDBJ databases">
        <title>Draft genome of Mycobacterium hodleri strain B.</title>
        <authorList>
            <person name="Amande T.J."/>
            <person name="Mcgenity T.J."/>
        </authorList>
    </citation>
    <scope>NUCLEOTIDE SEQUENCE [LARGE SCALE GENOMIC DNA]</scope>
    <source>
        <strain evidence="4 5">B</strain>
    </source>
</reference>
<dbReference type="PANTHER" id="PTHR35530">
    <property type="entry name" value="TAUTOMERASE-RELATED"/>
    <property type="match status" value="1"/>
</dbReference>
<comment type="similarity">
    <text evidence="1">Belongs to the 4-oxalocrotonate tautomerase family.</text>
</comment>
<comment type="caution">
    <text evidence="4">The sequence shown here is derived from an EMBL/GenBank/DDBJ whole genome shotgun (WGS) entry which is preliminary data.</text>
</comment>
<keyword evidence="2" id="KW-0413">Isomerase</keyword>
<evidence type="ECO:0000256" key="2">
    <source>
        <dbReference type="ARBA" id="ARBA00023235"/>
    </source>
</evidence>
<protein>
    <submittedName>
        <fullName evidence="4">4-oxalocrotonate tautomerase</fullName>
    </submittedName>
</protein>
<evidence type="ECO:0000313" key="5">
    <source>
        <dbReference type="Proteomes" id="UP000315759"/>
    </source>
</evidence>
<dbReference type="InterPro" id="IPR014347">
    <property type="entry name" value="Tautomerase/MIF_sf"/>
</dbReference>
<keyword evidence="5" id="KW-1185">Reference proteome</keyword>
<evidence type="ECO:0000313" key="4">
    <source>
        <dbReference type="EMBL" id="TQR88028.1"/>
    </source>
</evidence>
<dbReference type="Pfam" id="PF01361">
    <property type="entry name" value="Tautomerase"/>
    <property type="match status" value="1"/>
</dbReference>
<dbReference type="RefSeq" id="WP_142550637.1">
    <property type="nucleotide sequence ID" value="NZ_VIFX01000003.1"/>
</dbReference>
<evidence type="ECO:0000259" key="3">
    <source>
        <dbReference type="Pfam" id="PF01361"/>
    </source>
</evidence>
<dbReference type="GO" id="GO:0016853">
    <property type="term" value="F:isomerase activity"/>
    <property type="evidence" value="ECO:0007669"/>
    <property type="project" value="UniProtKB-KW"/>
</dbReference>
<dbReference type="PANTHER" id="PTHR35530:SF1">
    <property type="entry name" value="2-HYDROXYMUCONATE TAUTOMERASE"/>
    <property type="match status" value="1"/>
</dbReference>
<dbReference type="Proteomes" id="UP000315759">
    <property type="component" value="Unassembled WGS sequence"/>
</dbReference>
<gene>
    <name evidence="4" type="ORF">D8S82_02890</name>
</gene>
<feature type="domain" description="4-oxalocrotonate tautomerase-like" evidence="3">
    <location>
        <begin position="2"/>
        <end position="59"/>
    </location>
</feature>
<evidence type="ECO:0000256" key="1">
    <source>
        <dbReference type="ARBA" id="ARBA00006723"/>
    </source>
</evidence>
<dbReference type="EMBL" id="VIFX01000003">
    <property type="protein sequence ID" value="TQR88028.1"/>
    <property type="molecule type" value="Genomic_DNA"/>
</dbReference>
<proteinExistence type="inferred from homology"/>
<sequence>MPLVEVTLAEGRSADQVRAMMREVHEAVLRTVNTKSEHIRVIVREVPRTHWATGDLTVSEMDAQNSASQQVREQ</sequence>
<dbReference type="Gene3D" id="3.30.429.10">
    <property type="entry name" value="Macrophage Migration Inhibitory Factor"/>
    <property type="match status" value="1"/>
</dbReference>
<name>A0A544W727_9MYCO</name>
<dbReference type="AlphaFoldDB" id="A0A544W727"/>
<organism evidence="4 5">
    <name type="scientific">Mycolicibacterium hodleri</name>
    <dbReference type="NCBI Taxonomy" id="49897"/>
    <lineage>
        <taxon>Bacteria</taxon>
        <taxon>Bacillati</taxon>
        <taxon>Actinomycetota</taxon>
        <taxon>Actinomycetes</taxon>
        <taxon>Mycobacteriales</taxon>
        <taxon>Mycobacteriaceae</taxon>
        <taxon>Mycolicibacterium</taxon>
    </lineage>
</organism>
<accession>A0A544W727</accession>
<dbReference type="InterPro" id="IPR004370">
    <property type="entry name" value="4-OT-like_dom"/>
</dbReference>